<dbReference type="InterPro" id="IPR010020">
    <property type="entry name" value="Integral_membrane_YCCS_YHJK"/>
</dbReference>
<name>A0A7X1ASG0_9PSED</name>
<evidence type="ECO:0000256" key="7">
    <source>
        <dbReference type="SAM" id="Phobius"/>
    </source>
</evidence>
<keyword evidence="5 7" id="KW-0472">Membrane</keyword>
<dbReference type="InterPro" id="IPR049453">
    <property type="entry name" value="Memb_transporter_dom"/>
</dbReference>
<evidence type="ECO:0000259" key="9">
    <source>
        <dbReference type="Pfam" id="PF13515"/>
    </source>
</evidence>
<dbReference type="Proteomes" id="UP000520513">
    <property type="component" value="Unassembled WGS sequence"/>
</dbReference>
<dbReference type="PANTHER" id="PTHR30509">
    <property type="entry name" value="P-HYDROXYBENZOIC ACID EFFLUX PUMP SUBUNIT-RELATED"/>
    <property type="match status" value="1"/>
</dbReference>
<evidence type="ECO:0000256" key="5">
    <source>
        <dbReference type="ARBA" id="ARBA00023136"/>
    </source>
</evidence>
<feature type="transmembrane region" description="Helical" evidence="7">
    <location>
        <begin position="91"/>
        <end position="109"/>
    </location>
</feature>
<dbReference type="EMBL" id="JAAXCY010000013">
    <property type="protein sequence ID" value="MBC2409815.1"/>
    <property type="molecule type" value="Genomic_DNA"/>
</dbReference>
<evidence type="ECO:0000256" key="4">
    <source>
        <dbReference type="ARBA" id="ARBA00022989"/>
    </source>
</evidence>
<evidence type="ECO:0000313" key="12">
    <source>
        <dbReference type="Proteomes" id="UP000520513"/>
    </source>
</evidence>
<feature type="transmembrane region" description="Helical" evidence="7">
    <location>
        <begin position="21"/>
        <end position="38"/>
    </location>
</feature>
<dbReference type="RefSeq" id="WP_185709193.1">
    <property type="nucleotide sequence ID" value="NZ_DAMACN010000021.1"/>
</dbReference>
<evidence type="ECO:0000313" key="11">
    <source>
        <dbReference type="EMBL" id="MBC2409815.1"/>
    </source>
</evidence>
<keyword evidence="4 7" id="KW-1133">Transmembrane helix</keyword>
<feature type="transmembrane region" description="Helical" evidence="7">
    <location>
        <begin position="149"/>
        <end position="169"/>
    </location>
</feature>
<evidence type="ECO:0000256" key="6">
    <source>
        <dbReference type="ARBA" id="ARBA00043993"/>
    </source>
</evidence>
<comment type="similarity">
    <text evidence="6">Belongs to the YccS/YhfK family.</text>
</comment>
<dbReference type="GO" id="GO:0005886">
    <property type="term" value="C:plasma membrane"/>
    <property type="evidence" value="ECO:0007669"/>
    <property type="project" value="UniProtKB-SubCell"/>
</dbReference>
<protein>
    <submittedName>
        <fullName evidence="11">TIGR01666 family membrane protein</fullName>
    </submittedName>
</protein>
<proteinExistence type="inferred from homology"/>
<feature type="transmembrane region" description="Helical" evidence="7">
    <location>
        <begin position="396"/>
        <end position="415"/>
    </location>
</feature>
<gene>
    <name evidence="11" type="primary">yccS</name>
    <name evidence="10" type="ORF">HF209_20800</name>
    <name evidence="11" type="ORF">HF257_27730</name>
</gene>
<feature type="transmembrane region" description="Helical" evidence="7">
    <location>
        <begin position="516"/>
        <end position="538"/>
    </location>
</feature>
<organism evidence="11 12">
    <name type="scientific">Pseudomonas cremoris</name>
    <dbReference type="NCBI Taxonomy" id="2724178"/>
    <lineage>
        <taxon>Bacteria</taxon>
        <taxon>Pseudomonadati</taxon>
        <taxon>Pseudomonadota</taxon>
        <taxon>Gammaproteobacteria</taxon>
        <taxon>Pseudomonadales</taxon>
        <taxon>Pseudomonadaceae</taxon>
        <taxon>Pseudomonas</taxon>
    </lineage>
</organism>
<dbReference type="InterPro" id="IPR032692">
    <property type="entry name" value="YccS_N"/>
</dbReference>
<keyword evidence="2" id="KW-1003">Cell membrane</keyword>
<dbReference type="EMBL" id="JAAXCZ010000011">
    <property type="protein sequence ID" value="MBC2383386.1"/>
    <property type="molecule type" value="Genomic_DNA"/>
</dbReference>
<dbReference type="Pfam" id="PF12805">
    <property type="entry name" value="FUSC-like"/>
    <property type="match status" value="1"/>
</dbReference>
<comment type="caution">
    <text evidence="11">The sequence shown here is derived from an EMBL/GenBank/DDBJ whole genome shotgun (WGS) entry which is preliminary data.</text>
</comment>
<evidence type="ECO:0000256" key="2">
    <source>
        <dbReference type="ARBA" id="ARBA00022475"/>
    </source>
</evidence>
<evidence type="ECO:0000313" key="10">
    <source>
        <dbReference type="EMBL" id="MBC2383386.1"/>
    </source>
</evidence>
<dbReference type="Pfam" id="PF13515">
    <property type="entry name" value="FUSC_2"/>
    <property type="match status" value="1"/>
</dbReference>
<feature type="transmembrane region" description="Helical" evidence="7">
    <location>
        <begin position="469"/>
        <end position="486"/>
    </location>
</feature>
<sequence>MSSTSFKQSMRRLWALDKFSYSVRVFIALTGSMALCWYQDEMTLLIPLFLGIIASALAETDDSWQGRLNALAVTLVCFSIAALSVELLFPYPWIFAIALALATFGLTMLGALGERYGAIASATLILSVYTMIGVDQRGGAVSDFWHEPLLLVAGAAWYGALSVLWQALFSNQPVQQSLARLFRELGRYLKLKSSLFEPIRQLDVEARRLELAQQNGRVVAALNAAKEIILHRVGNGRPGSKVSRYLKLYFLAQDIHERASSSHYPYNALAEAFFHSDVLFRCQRLLRQQGKACQTLAESIQLRQPFIYDDSFAEALGDLNASLEHLRIQSNPAWRGLLRSLRALAANLSTLDRLLSDASNPDSLADAADSNLLDRAPRNLKEMWTRLRTQMTPTSLLFRHALRLSLALTVGYGMLHAIHASQGYWIILTTLFVCQPNYGATRRKLGQRIIGTAIGLTVAWALFDLFPSPLVQSMFAIAAGLVFFINRTTRYTLATAAITLMVLFCFNQVGDGYGLFLPRLFDTLLGSLIAGLAVFLFLPDWQGRRLNKVLANTLTCNSIYLRQIMQQYAAGKSDDLAYRLARRNAHNADAALSTTLANMLMEPGHFRKEADVGFRFLVLSHTLLSYLSGLGAHRETQLPAEVREHLIEGAGNTLAASIDEIATGLANKQPIAIQSDAEEALAADLEQMPDEIDEGQRLVQTQLALICRQLGPLRTLAAHLIKETGEA</sequence>
<evidence type="ECO:0000313" key="13">
    <source>
        <dbReference type="Proteomes" id="UP000534677"/>
    </source>
</evidence>
<comment type="subcellular location">
    <subcellularLocation>
        <location evidence="1">Cell membrane</location>
        <topology evidence="1">Multi-pass membrane protein</topology>
    </subcellularLocation>
</comment>
<dbReference type="PANTHER" id="PTHR30509:SF8">
    <property type="entry name" value="INNER MEMBRANE PROTEIN YCCS"/>
    <property type="match status" value="1"/>
</dbReference>
<feature type="transmembrane region" description="Helical" evidence="7">
    <location>
        <begin position="493"/>
        <end position="510"/>
    </location>
</feature>
<feature type="transmembrane region" description="Helical" evidence="7">
    <location>
        <begin position="116"/>
        <end position="134"/>
    </location>
</feature>
<feature type="domain" description="Integral membrane bound transporter" evidence="9">
    <location>
        <begin position="415"/>
        <end position="530"/>
    </location>
</feature>
<keyword evidence="13" id="KW-1185">Reference proteome</keyword>
<dbReference type="NCBIfam" id="TIGR01667">
    <property type="entry name" value="YCCS_YHFK"/>
    <property type="match status" value="1"/>
</dbReference>
<evidence type="ECO:0000256" key="3">
    <source>
        <dbReference type="ARBA" id="ARBA00022692"/>
    </source>
</evidence>
<dbReference type="InterPro" id="IPR010019">
    <property type="entry name" value="Integral_membrane_YccS"/>
</dbReference>
<evidence type="ECO:0000259" key="8">
    <source>
        <dbReference type="Pfam" id="PF12805"/>
    </source>
</evidence>
<feature type="transmembrane region" description="Helical" evidence="7">
    <location>
        <begin position="44"/>
        <end position="61"/>
    </location>
</feature>
<feature type="domain" description="Integral membrane protein YccS N-terminal" evidence="8">
    <location>
        <begin position="71"/>
        <end position="355"/>
    </location>
</feature>
<dbReference type="AlphaFoldDB" id="A0A7X1ASG0"/>
<evidence type="ECO:0000256" key="1">
    <source>
        <dbReference type="ARBA" id="ARBA00004651"/>
    </source>
</evidence>
<reference evidence="12 13" key="1">
    <citation type="submission" date="2020-04" db="EMBL/GenBank/DDBJ databases">
        <title>Pseudomonas crami sp. nov., a novel proteolytic bacterial species isolated from cream.</title>
        <authorList>
            <person name="Hofmann K."/>
            <person name="Woller A."/>
            <person name="Huptas C."/>
            <person name="Wenning M."/>
            <person name="Scherer S."/>
            <person name="Doll E.V."/>
        </authorList>
    </citation>
    <scope>NUCLEOTIDE SEQUENCE [LARGE SCALE GENOMIC DNA]</scope>
    <source>
        <strain evidence="10 13">WS 5096</strain>
        <strain evidence="11 12">WS 5106</strain>
    </source>
</reference>
<dbReference type="NCBIfam" id="TIGR01666">
    <property type="entry name" value="YCCS"/>
    <property type="match status" value="1"/>
</dbReference>
<dbReference type="Proteomes" id="UP000534677">
    <property type="component" value="Unassembled WGS sequence"/>
</dbReference>
<accession>A0A7X1ASG0</accession>
<feature type="transmembrane region" description="Helical" evidence="7">
    <location>
        <begin position="68"/>
        <end position="85"/>
    </location>
</feature>
<keyword evidence="3 7" id="KW-0812">Transmembrane</keyword>